<name>A0ABD0UDX9_DENTH</name>
<dbReference type="Proteomes" id="UP001552299">
    <property type="component" value="Unassembled WGS sequence"/>
</dbReference>
<evidence type="ECO:0000256" key="1">
    <source>
        <dbReference type="SAM" id="Phobius"/>
    </source>
</evidence>
<reference evidence="2 3" key="1">
    <citation type="journal article" date="2024" name="Plant Biotechnol. J.">
        <title>Dendrobium thyrsiflorum genome and its molecular insights into genes involved in important horticultural traits.</title>
        <authorList>
            <person name="Chen B."/>
            <person name="Wang J.Y."/>
            <person name="Zheng P.J."/>
            <person name="Li K.L."/>
            <person name="Liang Y.M."/>
            <person name="Chen X.F."/>
            <person name="Zhang C."/>
            <person name="Zhao X."/>
            <person name="He X."/>
            <person name="Zhang G.Q."/>
            <person name="Liu Z.J."/>
            <person name="Xu Q."/>
        </authorList>
    </citation>
    <scope>NUCLEOTIDE SEQUENCE [LARGE SCALE GENOMIC DNA]</scope>
    <source>
        <strain evidence="2">GZMU011</strain>
    </source>
</reference>
<keyword evidence="1" id="KW-0812">Transmembrane</keyword>
<feature type="transmembrane region" description="Helical" evidence="1">
    <location>
        <begin position="111"/>
        <end position="132"/>
    </location>
</feature>
<organism evidence="2 3">
    <name type="scientific">Dendrobium thyrsiflorum</name>
    <name type="common">Pinecone-like raceme dendrobium</name>
    <name type="synonym">Orchid</name>
    <dbReference type="NCBI Taxonomy" id="117978"/>
    <lineage>
        <taxon>Eukaryota</taxon>
        <taxon>Viridiplantae</taxon>
        <taxon>Streptophyta</taxon>
        <taxon>Embryophyta</taxon>
        <taxon>Tracheophyta</taxon>
        <taxon>Spermatophyta</taxon>
        <taxon>Magnoliopsida</taxon>
        <taxon>Liliopsida</taxon>
        <taxon>Asparagales</taxon>
        <taxon>Orchidaceae</taxon>
        <taxon>Epidendroideae</taxon>
        <taxon>Malaxideae</taxon>
        <taxon>Dendrobiinae</taxon>
        <taxon>Dendrobium</taxon>
    </lineage>
</organism>
<keyword evidence="1" id="KW-1133">Transmembrane helix</keyword>
<dbReference type="EMBL" id="JANQDX010000015">
    <property type="protein sequence ID" value="KAL0910952.1"/>
    <property type="molecule type" value="Genomic_DNA"/>
</dbReference>
<comment type="caution">
    <text evidence="2">The sequence shown here is derived from an EMBL/GenBank/DDBJ whole genome shotgun (WGS) entry which is preliminary data.</text>
</comment>
<evidence type="ECO:0000313" key="2">
    <source>
        <dbReference type="EMBL" id="KAL0910952.1"/>
    </source>
</evidence>
<sequence>MESTHHILTLNVVPPQLPKYWISKSFKSSHLLTISATIRITPQAIFYEKPIDPPSRTGYCVLTVNPFYSLVRVQRTLKSLLKCRKEKKGVAMAHRWRAIKLQSSHLRCNHWFPASASSSLLLVFAAFLFGCLKSWG</sequence>
<dbReference type="AlphaFoldDB" id="A0ABD0UDX9"/>
<keyword evidence="3" id="KW-1185">Reference proteome</keyword>
<protein>
    <submittedName>
        <fullName evidence="2">Uncharacterized protein</fullName>
    </submittedName>
</protein>
<gene>
    <name evidence="2" type="ORF">M5K25_019049</name>
</gene>
<proteinExistence type="predicted"/>
<keyword evidence="1" id="KW-0472">Membrane</keyword>
<accession>A0ABD0UDX9</accession>
<evidence type="ECO:0000313" key="3">
    <source>
        <dbReference type="Proteomes" id="UP001552299"/>
    </source>
</evidence>